<protein>
    <submittedName>
        <fullName evidence="1">Palmitoyltransferase DHHC11</fullName>
    </submittedName>
</protein>
<name>A0ACB9YFI8_PLABR</name>
<evidence type="ECO:0000313" key="2">
    <source>
        <dbReference type="Proteomes" id="UP001056978"/>
    </source>
</evidence>
<sequence length="200" mass="23233">MTLWCYTTCLFKNPGFLNEAEFSGENTTEYEIRYALLMCCNCCFVVIFKIITCIKSQHNFKAEVNTISSLIFGMIALVMLVDQYCAIKTNTTGIELLKNIKGKTQPFHESLIEVFETPFSYLWLLPVNRKVQKNLSVSANFTQKKNKSHEVQMKNIGKIKLNRIKLSRIKLSRIKLSRIKLSRIKLSRIKLSRIKLNRIK</sequence>
<keyword evidence="2" id="KW-1185">Reference proteome</keyword>
<comment type="caution">
    <text evidence="1">The sequence shown here is derived from an EMBL/GenBank/DDBJ whole genome shotgun (WGS) entry which is preliminary data.</text>
</comment>
<gene>
    <name evidence="1" type="ORF">MKS88_001102</name>
</gene>
<organism evidence="1 2">
    <name type="scientific">Plasmodium brasilianum</name>
    <dbReference type="NCBI Taxonomy" id="5824"/>
    <lineage>
        <taxon>Eukaryota</taxon>
        <taxon>Sar</taxon>
        <taxon>Alveolata</taxon>
        <taxon>Apicomplexa</taxon>
        <taxon>Aconoidasida</taxon>
        <taxon>Haemosporida</taxon>
        <taxon>Plasmodiidae</taxon>
        <taxon>Plasmodium</taxon>
        <taxon>Plasmodium (Plasmodium)</taxon>
    </lineage>
</organism>
<proteinExistence type="predicted"/>
<evidence type="ECO:0000313" key="1">
    <source>
        <dbReference type="EMBL" id="KAI4840381.1"/>
    </source>
</evidence>
<dbReference type="Proteomes" id="UP001056978">
    <property type="component" value="Chromosome 4"/>
</dbReference>
<dbReference type="EMBL" id="CM043772">
    <property type="protein sequence ID" value="KAI4840381.1"/>
    <property type="molecule type" value="Genomic_DNA"/>
</dbReference>
<accession>A0ACB9YFI8</accession>
<reference evidence="1" key="1">
    <citation type="submission" date="2022-06" db="EMBL/GenBank/DDBJ databases">
        <title>The First Complete Genome of the Simian Malaria Parasite Plasmodium brasilianum.</title>
        <authorList>
            <person name="Bajic M."/>
            <person name="Ravishankar S."/>
        </authorList>
    </citation>
    <scope>NUCLEOTIDE SEQUENCE</scope>
    <source>
        <strain evidence="1">Bolivian I</strain>
    </source>
</reference>